<evidence type="ECO:0000313" key="7">
    <source>
        <dbReference type="Proteomes" id="UP000002875"/>
    </source>
</evidence>
<dbReference type="RefSeq" id="WP_015030238.1">
    <property type="nucleotide sequence ID" value="NC_018748.1"/>
</dbReference>
<proteinExistence type="predicted"/>
<evidence type="ECO:0000256" key="1">
    <source>
        <dbReference type="ARBA" id="ARBA00004127"/>
    </source>
</evidence>
<keyword evidence="3" id="KW-1133">Transmembrane helix</keyword>
<dbReference type="Pfam" id="PF06803">
    <property type="entry name" value="DUF1232"/>
    <property type="match status" value="1"/>
</dbReference>
<keyword evidence="4" id="KW-0472">Membrane</keyword>
<dbReference type="EMBL" id="CP002961">
    <property type="protein sequence ID" value="AFK04549.1"/>
    <property type="molecule type" value="Genomic_DNA"/>
</dbReference>
<feature type="domain" description="DUF1232" evidence="5">
    <location>
        <begin position="90"/>
        <end position="124"/>
    </location>
</feature>
<dbReference type="InterPro" id="IPR010652">
    <property type="entry name" value="DUF1232"/>
</dbReference>
<name>A0ABN4AQ74_EMTOG</name>
<evidence type="ECO:0000313" key="6">
    <source>
        <dbReference type="EMBL" id="AFK04549.1"/>
    </source>
</evidence>
<gene>
    <name evidence="6" type="ordered locus">Emtol_3420</name>
</gene>
<evidence type="ECO:0000256" key="4">
    <source>
        <dbReference type="ARBA" id="ARBA00023136"/>
    </source>
</evidence>
<accession>A0ABN4AQ74</accession>
<evidence type="ECO:0000256" key="3">
    <source>
        <dbReference type="ARBA" id="ARBA00022989"/>
    </source>
</evidence>
<keyword evidence="2" id="KW-0812">Transmembrane</keyword>
<protein>
    <recommendedName>
        <fullName evidence="5">DUF1232 domain-containing protein</fullName>
    </recommendedName>
</protein>
<dbReference type="Proteomes" id="UP000002875">
    <property type="component" value="Chromosome"/>
</dbReference>
<evidence type="ECO:0000259" key="5">
    <source>
        <dbReference type="Pfam" id="PF06803"/>
    </source>
</evidence>
<sequence length="151" mass="16922">MSTTTTNKTQNLLSKVIESVVYKSALKKAPRIAKNAKSLLQLLQTALKKTQHLGAGGVFDVIREKITILGTLIKAYAVGDYRQIEVGNLLKVIAGFVYFIAPIDIIPDILPFIGLSDDVALLMFIFKSIDDELVKFNEWQNRQNDKSLRRN</sequence>
<comment type="subcellular location">
    <subcellularLocation>
        <location evidence="1">Endomembrane system</location>
        <topology evidence="1">Multi-pass membrane protein</topology>
    </subcellularLocation>
</comment>
<evidence type="ECO:0000256" key="2">
    <source>
        <dbReference type="ARBA" id="ARBA00022692"/>
    </source>
</evidence>
<keyword evidence="7" id="KW-1185">Reference proteome</keyword>
<organism evidence="6 7">
    <name type="scientific">Emticicia oligotrophica (strain DSM 17448 / CIP 109782 / MTCC 6937 / GPTSA100-15)</name>
    <dbReference type="NCBI Taxonomy" id="929562"/>
    <lineage>
        <taxon>Bacteria</taxon>
        <taxon>Pseudomonadati</taxon>
        <taxon>Bacteroidota</taxon>
        <taxon>Cytophagia</taxon>
        <taxon>Cytophagales</taxon>
        <taxon>Leadbetterellaceae</taxon>
        <taxon>Emticicia</taxon>
    </lineage>
</organism>
<reference evidence="6 7" key="1">
    <citation type="submission" date="2011-07" db="EMBL/GenBank/DDBJ databases">
        <title>The complete genome of chromosome of Emticicia oligotrophica DSM 17448.</title>
        <authorList>
            <consortium name="US DOE Joint Genome Institute (JGI-PGF)"/>
            <person name="Lucas S."/>
            <person name="Han J."/>
            <person name="Lapidus A."/>
            <person name="Bruce D."/>
            <person name="Goodwin L."/>
            <person name="Pitluck S."/>
            <person name="Peters L."/>
            <person name="Kyrpides N."/>
            <person name="Mavromatis K."/>
            <person name="Ivanova N."/>
            <person name="Ovchinnikova G."/>
            <person name="Teshima H."/>
            <person name="Detter J.C."/>
            <person name="Tapia R."/>
            <person name="Han C."/>
            <person name="Land M."/>
            <person name="Hauser L."/>
            <person name="Markowitz V."/>
            <person name="Cheng J.-F."/>
            <person name="Hugenholtz P."/>
            <person name="Woyke T."/>
            <person name="Wu D."/>
            <person name="Tindall B."/>
            <person name="Pomrenke H."/>
            <person name="Brambilla E."/>
            <person name="Klenk H.-P."/>
            <person name="Eisen J.A."/>
        </authorList>
    </citation>
    <scope>NUCLEOTIDE SEQUENCE [LARGE SCALE GENOMIC DNA]</scope>
    <source>
        <strain evidence="6 7">DSM 17448</strain>
    </source>
</reference>